<protein>
    <submittedName>
        <fullName evidence="2">DUF3265 domain-containing protein</fullName>
    </submittedName>
</protein>
<proteinExistence type="predicted"/>
<keyword evidence="1" id="KW-0472">Membrane</keyword>
<reference evidence="2" key="1">
    <citation type="submission" date="2020-09" db="EMBL/GenBank/DDBJ databases">
        <title>Genome sequence of Vibrio parahaemolyticus isolates.</title>
        <authorList>
            <person name="Hammerl J.A."/>
            <person name="Strauch E."/>
        </authorList>
    </citation>
    <scope>NUCLEOTIDE SEQUENCE</scope>
    <source>
        <strain evidence="2">17-VB00146</strain>
    </source>
</reference>
<comment type="caution">
    <text evidence="2">The sequence shown here is derived from an EMBL/GenBank/DDBJ whole genome shotgun (WGS) entry which is preliminary data.</text>
</comment>
<feature type="transmembrane region" description="Helical" evidence="1">
    <location>
        <begin position="15"/>
        <end position="35"/>
    </location>
</feature>
<dbReference type="Proteomes" id="UP000726777">
    <property type="component" value="Unassembled WGS sequence"/>
</dbReference>
<keyword evidence="1" id="KW-0812">Transmembrane</keyword>
<evidence type="ECO:0000313" key="3">
    <source>
        <dbReference type="Proteomes" id="UP000726777"/>
    </source>
</evidence>
<evidence type="ECO:0000313" key="2">
    <source>
        <dbReference type="EMBL" id="MCC3803858.1"/>
    </source>
</evidence>
<organism evidence="2 3">
    <name type="scientific">Vibrio parahaemolyticus</name>
    <dbReference type="NCBI Taxonomy" id="670"/>
    <lineage>
        <taxon>Bacteria</taxon>
        <taxon>Pseudomonadati</taxon>
        <taxon>Pseudomonadota</taxon>
        <taxon>Gammaproteobacteria</taxon>
        <taxon>Vibrionales</taxon>
        <taxon>Vibrionaceae</taxon>
        <taxon>Vibrio</taxon>
    </lineage>
</organism>
<dbReference type="EMBL" id="JACVHL010000002">
    <property type="protein sequence ID" value="MCC3803858.1"/>
    <property type="molecule type" value="Genomic_DNA"/>
</dbReference>
<evidence type="ECO:0000256" key="1">
    <source>
        <dbReference type="SAM" id="Phobius"/>
    </source>
</evidence>
<gene>
    <name evidence="2" type="ORF">IB292_02290</name>
</gene>
<sequence length="38" mass="4605">MYNRFFKGIYNQWHFHYALVLVFKTVYRGFGIALLPPP</sequence>
<accession>A0A9Q3U9N3</accession>
<name>A0A9Q3U9N3_VIBPH</name>
<dbReference type="AlphaFoldDB" id="A0A9Q3U9N3"/>
<keyword evidence="1" id="KW-1133">Transmembrane helix</keyword>